<evidence type="ECO:0000313" key="1">
    <source>
        <dbReference type="EMBL" id="MBC3883875.1"/>
    </source>
</evidence>
<protein>
    <submittedName>
        <fullName evidence="1">NIPSNAP family protein</fullName>
    </submittedName>
</protein>
<reference evidence="1 2" key="1">
    <citation type="submission" date="2020-08" db="EMBL/GenBank/DDBJ databases">
        <title>Novel species isolated from subtropical streams in China.</title>
        <authorList>
            <person name="Lu H."/>
        </authorList>
    </citation>
    <scope>NUCLEOTIDE SEQUENCE [LARGE SCALE GENOMIC DNA]</scope>
    <source>
        <strain evidence="1 2">FT31W</strain>
    </source>
</reference>
<dbReference type="Gene3D" id="3.30.70.100">
    <property type="match status" value="1"/>
</dbReference>
<dbReference type="InterPro" id="IPR011008">
    <property type="entry name" value="Dimeric_a/b-barrel"/>
</dbReference>
<proteinExistence type="predicted"/>
<dbReference type="RefSeq" id="WP_186861537.1">
    <property type="nucleotide sequence ID" value="NZ_JACOGC010000001.1"/>
</dbReference>
<evidence type="ECO:0000313" key="2">
    <source>
        <dbReference type="Proteomes" id="UP000613113"/>
    </source>
</evidence>
<organism evidence="1 2">
    <name type="scientific">Undibacterium griseum</name>
    <dbReference type="NCBI Taxonomy" id="2762295"/>
    <lineage>
        <taxon>Bacteria</taxon>
        <taxon>Pseudomonadati</taxon>
        <taxon>Pseudomonadota</taxon>
        <taxon>Betaproteobacteria</taxon>
        <taxon>Burkholderiales</taxon>
        <taxon>Oxalobacteraceae</taxon>
        <taxon>Undibacterium</taxon>
    </lineage>
</organism>
<dbReference type="Proteomes" id="UP000613113">
    <property type="component" value="Unassembled WGS sequence"/>
</dbReference>
<name>A0ABR6YIY7_9BURK</name>
<gene>
    <name evidence="1" type="ORF">H8K27_01900</name>
</gene>
<accession>A0ABR6YIY7</accession>
<comment type="caution">
    <text evidence="1">The sequence shown here is derived from an EMBL/GenBank/DDBJ whole genome shotgun (WGS) entry which is preliminary data.</text>
</comment>
<sequence>MNQLLEIRNYQLLPASTARFHQLMEEAALPLLQAAGMEVVFYGPSLQQDDAYCLIRAYRDVGHLQRSQAQFYESEAWRNGPRNAIVALIVSYQNVAIARQSFQN</sequence>
<dbReference type="SUPFAM" id="SSF54909">
    <property type="entry name" value="Dimeric alpha+beta barrel"/>
    <property type="match status" value="1"/>
</dbReference>
<keyword evidence="2" id="KW-1185">Reference proteome</keyword>
<dbReference type="EMBL" id="JACOGC010000001">
    <property type="protein sequence ID" value="MBC3883875.1"/>
    <property type="molecule type" value="Genomic_DNA"/>
</dbReference>